<dbReference type="Proteomes" id="UP000603457">
    <property type="component" value="Unassembled WGS sequence"/>
</dbReference>
<name>A0ABR8G4Z2_9NOSO</name>
<protein>
    <submittedName>
        <fullName evidence="1">Uncharacterized protein</fullName>
    </submittedName>
</protein>
<organism evidence="1 2">
    <name type="scientific">Nostoc spongiaeforme FACHB-130</name>
    <dbReference type="NCBI Taxonomy" id="1357510"/>
    <lineage>
        <taxon>Bacteria</taxon>
        <taxon>Bacillati</taxon>
        <taxon>Cyanobacteriota</taxon>
        <taxon>Cyanophyceae</taxon>
        <taxon>Nostocales</taxon>
        <taxon>Nostocaceae</taxon>
        <taxon>Nostoc</taxon>
    </lineage>
</organism>
<proteinExistence type="predicted"/>
<accession>A0ABR8G4Z2</accession>
<evidence type="ECO:0000313" key="1">
    <source>
        <dbReference type="EMBL" id="MBD2598307.1"/>
    </source>
</evidence>
<dbReference type="EMBL" id="JACJTB010000067">
    <property type="protein sequence ID" value="MBD2598307.1"/>
    <property type="molecule type" value="Genomic_DNA"/>
</dbReference>
<sequence length="73" mass="8403">MENKINLQPYSSLLKPKNKLLQPNYKAQLIAISLLLNCWGSLNIEVTTPVFQFKSKPAQTSMIEMMKKLIDHK</sequence>
<gene>
    <name evidence="1" type="ORF">H6G74_28860</name>
</gene>
<dbReference type="RefSeq" id="WP_190970982.1">
    <property type="nucleotide sequence ID" value="NZ_JACJTB010000067.1"/>
</dbReference>
<comment type="caution">
    <text evidence="1">The sequence shown here is derived from an EMBL/GenBank/DDBJ whole genome shotgun (WGS) entry which is preliminary data.</text>
</comment>
<reference evidence="1 2" key="1">
    <citation type="journal article" date="2020" name="ISME J.">
        <title>Comparative genomics reveals insights into cyanobacterial evolution and habitat adaptation.</title>
        <authorList>
            <person name="Chen M.Y."/>
            <person name="Teng W.K."/>
            <person name="Zhao L."/>
            <person name="Hu C.X."/>
            <person name="Zhou Y.K."/>
            <person name="Han B.P."/>
            <person name="Song L.R."/>
            <person name="Shu W.S."/>
        </authorList>
    </citation>
    <scope>NUCLEOTIDE SEQUENCE [LARGE SCALE GENOMIC DNA]</scope>
    <source>
        <strain evidence="1 2">FACHB-130</strain>
    </source>
</reference>
<keyword evidence="2" id="KW-1185">Reference proteome</keyword>
<evidence type="ECO:0000313" key="2">
    <source>
        <dbReference type="Proteomes" id="UP000603457"/>
    </source>
</evidence>